<evidence type="ECO:0000259" key="4">
    <source>
        <dbReference type="PROSITE" id="PS01124"/>
    </source>
</evidence>
<accession>A0A127F736</accession>
<organism evidence="5 6">
    <name type="scientific">Steroidobacter denitrificans</name>
    <dbReference type="NCBI Taxonomy" id="465721"/>
    <lineage>
        <taxon>Bacteria</taxon>
        <taxon>Pseudomonadati</taxon>
        <taxon>Pseudomonadota</taxon>
        <taxon>Gammaproteobacteria</taxon>
        <taxon>Steroidobacterales</taxon>
        <taxon>Steroidobacteraceae</taxon>
        <taxon>Steroidobacter</taxon>
    </lineage>
</organism>
<dbReference type="PANTHER" id="PTHR46796">
    <property type="entry name" value="HTH-TYPE TRANSCRIPTIONAL ACTIVATOR RHAS-RELATED"/>
    <property type="match status" value="1"/>
</dbReference>
<dbReference type="OrthoDB" id="5701903at2"/>
<keyword evidence="2" id="KW-0238">DNA-binding</keyword>
<keyword evidence="6" id="KW-1185">Reference proteome</keyword>
<keyword evidence="3" id="KW-0804">Transcription</keyword>
<dbReference type="PROSITE" id="PS00041">
    <property type="entry name" value="HTH_ARAC_FAMILY_1"/>
    <property type="match status" value="1"/>
</dbReference>
<dbReference type="KEGG" id="sdf:ACG33_03750"/>
<dbReference type="Proteomes" id="UP000070250">
    <property type="component" value="Chromosome"/>
</dbReference>
<protein>
    <submittedName>
        <fullName evidence="5">AraC family transcriptional regulator</fullName>
    </submittedName>
</protein>
<dbReference type="InterPro" id="IPR018060">
    <property type="entry name" value="HTH_AraC"/>
</dbReference>
<dbReference type="SUPFAM" id="SSF46689">
    <property type="entry name" value="Homeodomain-like"/>
    <property type="match status" value="1"/>
</dbReference>
<dbReference type="GO" id="GO:0003700">
    <property type="term" value="F:DNA-binding transcription factor activity"/>
    <property type="evidence" value="ECO:0007669"/>
    <property type="project" value="InterPro"/>
</dbReference>
<dbReference type="PANTHER" id="PTHR46796:SF6">
    <property type="entry name" value="ARAC SUBFAMILY"/>
    <property type="match status" value="1"/>
</dbReference>
<dbReference type="EMBL" id="CP011971">
    <property type="protein sequence ID" value="AMN46234.1"/>
    <property type="molecule type" value="Genomic_DNA"/>
</dbReference>
<reference evidence="5 6" key="1">
    <citation type="submission" date="2015-06" db="EMBL/GenBank/DDBJ databases">
        <title>A Comprehensive Approach to Explore the Metabolic and Phylogenetic Diversity of Bacterial Steroid Degradation in the Environment: Testosterone as an Example.</title>
        <authorList>
            <person name="Yang F.-C."/>
            <person name="Chen Y.-L."/>
            <person name="Yu C.-P."/>
            <person name="Tang S.-L."/>
            <person name="Wang P.-H."/>
            <person name="Ismail W."/>
            <person name="Wang C.-H."/>
            <person name="Yang C.-Y."/>
            <person name="Chiang Y.-R."/>
        </authorList>
    </citation>
    <scope>NUCLEOTIDE SEQUENCE [LARGE SCALE GENOMIC DNA]</scope>
    <source>
        <strain evidence="5 6">DSM 18526</strain>
    </source>
</reference>
<dbReference type="AlphaFoldDB" id="A0A127F736"/>
<dbReference type="STRING" id="465721.ACG33_03750"/>
<evidence type="ECO:0000313" key="6">
    <source>
        <dbReference type="Proteomes" id="UP000070250"/>
    </source>
</evidence>
<proteinExistence type="predicted"/>
<dbReference type="InterPro" id="IPR009057">
    <property type="entry name" value="Homeodomain-like_sf"/>
</dbReference>
<evidence type="ECO:0000256" key="3">
    <source>
        <dbReference type="ARBA" id="ARBA00023163"/>
    </source>
</evidence>
<dbReference type="SMART" id="SM00342">
    <property type="entry name" value="HTH_ARAC"/>
    <property type="match status" value="1"/>
</dbReference>
<dbReference type="PRINTS" id="PR00032">
    <property type="entry name" value="HTHARAC"/>
</dbReference>
<keyword evidence="1" id="KW-0805">Transcription regulation</keyword>
<name>A0A127F736_STEDE</name>
<feature type="domain" description="HTH araC/xylS-type" evidence="4">
    <location>
        <begin position="194"/>
        <end position="296"/>
    </location>
</feature>
<dbReference type="InterPro" id="IPR020449">
    <property type="entry name" value="Tscrpt_reg_AraC-type_HTH"/>
</dbReference>
<dbReference type="PROSITE" id="PS01124">
    <property type="entry name" value="HTH_ARAC_FAMILY_2"/>
    <property type="match status" value="1"/>
</dbReference>
<sequence length="300" mass="33703">MALLQHTVACFKELIPPLDSDEIWTDRRGVLLEMKSVPWPSPWECRTCYPDEHVIVYSVTPMPERTEVNYEGVWPKNQFVAHGTVAFFPAGLPFVGRSVGGSNCLLRCGIPTNYFEELIQLDGRWTARQLMATADITALSVQSTLRRIAEEIVNPGLASALLIEGLINTLLVDITRHLDGWAHTTPERVGKLAHWQMQRIEERLENLAGGLPNLEDLGDLCGIGSRQLMRAFQATTGTTVYEHIRALQLVRARRLLVRSDLPLKQIAYELGYAHAASFSAAFRRESGETPGNFRRRQRGV</sequence>
<evidence type="ECO:0000256" key="2">
    <source>
        <dbReference type="ARBA" id="ARBA00023125"/>
    </source>
</evidence>
<evidence type="ECO:0000256" key="1">
    <source>
        <dbReference type="ARBA" id="ARBA00023015"/>
    </source>
</evidence>
<dbReference type="RefSeq" id="WP_066918821.1">
    <property type="nucleotide sequence ID" value="NZ_CP011971.1"/>
</dbReference>
<dbReference type="GO" id="GO:0043565">
    <property type="term" value="F:sequence-specific DNA binding"/>
    <property type="evidence" value="ECO:0007669"/>
    <property type="project" value="InterPro"/>
</dbReference>
<dbReference type="InterPro" id="IPR050204">
    <property type="entry name" value="AraC_XylS_family_regulators"/>
</dbReference>
<evidence type="ECO:0000313" key="5">
    <source>
        <dbReference type="EMBL" id="AMN46234.1"/>
    </source>
</evidence>
<dbReference type="InterPro" id="IPR018062">
    <property type="entry name" value="HTH_AraC-typ_CS"/>
</dbReference>
<dbReference type="Gene3D" id="1.10.10.60">
    <property type="entry name" value="Homeodomain-like"/>
    <property type="match status" value="1"/>
</dbReference>
<dbReference type="Pfam" id="PF12833">
    <property type="entry name" value="HTH_18"/>
    <property type="match status" value="1"/>
</dbReference>
<gene>
    <name evidence="5" type="ORF">ACG33_03750</name>
</gene>